<evidence type="ECO:0000259" key="10">
    <source>
        <dbReference type="Pfam" id="PF12704"/>
    </source>
</evidence>
<feature type="transmembrane region" description="Helical" evidence="8">
    <location>
        <begin position="273"/>
        <end position="298"/>
    </location>
</feature>
<evidence type="ECO:0000256" key="3">
    <source>
        <dbReference type="ARBA" id="ARBA00022448"/>
    </source>
</evidence>
<feature type="domain" description="MacB-like periplasmic core" evidence="10">
    <location>
        <begin position="28"/>
        <end position="233"/>
    </location>
</feature>
<sequence>MSRSLALTVGWRFYRARQSNKFISFIAFASTAGIALGVGVLIVLLSAMNGFEKALEERLLGVTPHAELIGVNAPIDDWQRLIDDAKKIPGIAAAAPFMKINGLVQKKGGFQAIQLVGIDTQLEGAVSTLPQFTDKVSWNSLGPKQGNHVIVGRSLLKKLNLEIGDTLALYVPKQVSGSSSNFASAKSHRFVITGTYTLGGELESTTAYIPMDYSQSLQGFGNEVSGVRLKMDDVFMAPRLVRQLGYSQEQIVNMLDWTRTQGHVYQDIQLVRLVMYLALALVIAVACFNVVSTLVMSVRDKQSEIAILITMGLSRSSVMQVFMVQGTLNGIIGCSIGAFIGVILALNLSALAKQIEELFNVQIISGDVYFIDFLPSELQWNDVYISVGLALAMSLLSTLYPAWKATKVDPAETLSGG</sequence>
<feature type="transmembrane region" description="Helical" evidence="8">
    <location>
        <begin position="330"/>
        <end position="352"/>
    </location>
</feature>
<dbReference type="PANTHER" id="PTHR30489:SF0">
    <property type="entry name" value="LIPOPROTEIN-RELEASING SYSTEM TRANSMEMBRANE PROTEIN LOLE"/>
    <property type="match status" value="1"/>
</dbReference>
<evidence type="ECO:0000256" key="1">
    <source>
        <dbReference type="ARBA" id="ARBA00004651"/>
    </source>
</evidence>
<dbReference type="NCBIfam" id="TIGR02212">
    <property type="entry name" value="lolCE"/>
    <property type="match status" value="1"/>
</dbReference>
<dbReference type="OrthoDB" id="9808461at2"/>
<dbReference type="InterPro" id="IPR011925">
    <property type="entry name" value="LolCE_TM"/>
</dbReference>
<dbReference type="InterPro" id="IPR025857">
    <property type="entry name" value="MacB_PCD"/>
</dbReference>
<keyword evidence="5 8" id="KW-0812">Transmembrane</keyword>
<comment type="similarity">
    <text evidence="2">Belongs to the ABC-4 integral membrane protein family. LolC/E subfamily.</text>
</comment>
<evidence type="ECO:0000256" key="8">
    <source>
        <dbReference type="SAM" id="Phobius"/>
    </source>
</evidence>
<keyword evidence="4" id="KW-1003">Cell membrane</keyword>
<comment type="caution">
    <text evidence="11">The sequence shown here is derived from an EMBL/GenBank/DDBJ whole genome shotgun (WGS) entry which is preliminary data.</text>
</comment>
<dbReference type="GO" id="GO:0044874">
    <property type="term" value="P:lipoprotein localization to outer membrane"/>
    <property type="evidence" value="ECO:0007669"/>
    <property type="project" value="TreeGrafter"/>
</dbReference>
<dbReference type="NCBIfam" id="NF008357">
    <property type="entry name" value="PRK11146.1"/>
    <property type="match status" value="1"/>
</dbReference>
<dbReference type="AlphaFoldDB" id="A0A3A6UGW9"/>
<evidence type="ECO:0000256" key="5">
    <source>
        <dbReference type="ARBA" id="ARBA00022692"/>
    </source>
</evidence>
<dbReference type="RefSeq" id="WP_121852827.1">
    <property type="nucleotide sequence ID" value="NZ_CP037952.1"/>
</dbReference>
<dbReference type="Pfam" id="PF02687">
    <property type="entry name" value="FtsX"/>
    <property type="match status" value="1"/>
</dbReference>
<feature type="domain" description="ABC3 transporter permease C-terminal" evidence="9">
    <location>
        <begin position="277"/>
        <end position="410"/>
    </location>
</feature>
<name>A0A3A6UGW9_9GAMM</name>
<dbReference type="InterPro" id="IPR003838">
    <property type="entry name" value="ABC3_permease_C"/>
</dbReference>
<dbReference type="GO" id="GO:0042953">
    <property type="term" value="P:lipoprotein transport"/>
    <property type="evidence" value="ECO:0007669"/>
    <property type="project" value="InterPro"/>
</dbReference>
<evidence type="ECO:0000313" key="11">
    <source>
        <dbReference type="EMBL" id="RJY18199.1"/>
    </source>
</evidence>
<reference evidence="11" key="1">
    <citation type="submission" date="2018-09" db="EMBL/GenBank/DDBJ databases">
        <title>Phylogeny of the Shewanellaceae, and recommendation for two new genera, Pseudoshewanella and Parashewanella.</title>
        <authorList>
            <person name="Wang G."/>
        </authorList>
    </citation>
    <scope>NUCLEOTIDE SEQUENCE [LARGE SCALE GENOMIC DNA]</scope>
    <source>
        <strain evidence="11">KCTC 22492</strain>
    </source>
</reference>
<dbReference type="GO" id="GO:0098797">
    <property type="term" value="C:plasma membrane protein complex"/>
    <property type="evidence" value="ECO:0007669"/>
    <property type="project" value="TreeGrafter"/>
</dbReference>
<evidence type="ECO:0000256" key="4">
    <source>
        <dbReference type="ARBA" id="ARBA00022475"/>
    </source>
</evidence>
<keyword evidence="12" id="KW-1185">Reference proteome</keyword>
<evidence type="ECO:0000256" key="7">
    <source>
        <dbReference type="ARBA" id="ARBA00023136"/>
    </source>
</evidence>
<keyword evidence="3" id="KW-0813">Transport</keyword>
<comment type="subcellular location">
    <subcellularLocation>
        <location evidence="1">Cell membrane</location>
        <topology evidence="1">Multi-pass membrane protein</topology>
    </subcellularLocation>
</comment>
<dbReference type="Proteomes" id="UP000273022">
    <property type="component" value="Unassembled WGS sequence"/>
</dbReference>
<protein>
    <submittedName>
        <fullName evidence="11">Lipoprotein-releasing ABC transporter permease subunit LolE</fullName>
    </submittedName>
</protein>
<dbReference type="Pfam" id="PF12704">
    <property type="entry name" value="MacB_PCD"/>
    <property type="match status" value="1"/>
</dbReference>
<evidence type="ECO:0000256" key="6">
    <source>
        <dbReference type="ARBA" id="ARBA00022989"/>
    </source>
</evidence>
<feature type="transmembrane region" description="Helical" evidence="8">
    <location>
        <begin position="22"/>
        <end position="48"/>
    </location>
</feature>
<dbReference type="PANTHER" id="PTHR30489">
    <property type="entry name" value="LIPOPROTEIN-RELEASING SYSTEM TRANSMEMBRANE PROTEIN LOLE"/>
    <property type="match status" value="1"/>
</dbReference>
<accession>A0A3A6UGW9</accession>
<organism evidence="11 12">
    <name type="scientific">Parashewanella spongiae</name>
    <dbReference type="NCBI Taxonomy" id="342950"/>
    <lineage>
        <taxon>Bacteria</taxon>
        <taxon>Pseudomonadati</taxon>
        <taxon>Pseudomonadota</taxon>
        <taxon>Gammaproteobacteria</taxon>
        <taxon>Alteromonadales</taxon>
        <taxon>Shewanellaceae</taxon>
        <taxon>Parashewanella</taxon>
    </lineage>
</organism>
<dbReference type="InterPro" id="IPR051447">
    <property type="entry name" value="Lipoprotein-release_system"/>
</dbReference>
<proteinExistence type="inferred from homology"/>
<evidence type="ECO:0000259" key="9">
    <source>
        <dbReference type="Pfam" id="PF02687"/>
    </source>
</evidence>
<evidence type="ECO:0000313" key="12">
    <source>
        <dbReference type="Proteomes" id="UP000273022"/>
    </source>
</evidence>
<keyword evidence="6 8" id="KW-1133">Transmembrane helix</keyword>
<evidence type="ECO:0000256" key="2">
    <source>
        <dbReference type="ARBA" id="ARBA00005236"/>
    </source>
</evidence>
<feature type="transmembrane region" description="Helical" evidence="8">
    <location>
        <begin position="383"/>
        <end position="403"/>
    </location>
</feature>
<gene>
    <name evidence="11" type="primary">lolE</name>
    <name evidence="11" type="ORF">D5R81_06400</name>
</gene>
<dbReference type="EMBL" id="QYYH01000029">
    <property type="protein sequence ID" value="RJY18199.1"/>
    <property type="molecule type" value="Genomic_DNA"/>
</dbReference>
<keyword evidence="11" id="KW-0449">Lipoprotein</keyword>
<keyword evidence="7 8" id="KW-0472">Membrane</keyword>